<organism evidence="2 3">
    <name type="scientific">Trypanosoma rangeli</name>
    <dbReference type="NCBI Taxonomy" id="5698"/>
    <lineage>
        <taxon>Eukaryota</taxon>
        <taxon>Discoba</taxon>
        <taxon>Euglenozoa</taxon>
        <taxon>Kinetoplastea</taxon>
        <taxon>Metakinetoplastina</taxon>
        <taxon>Trypanosomatida</taxon>
        <taxon>Trypanosomatidae</taxon>
        <taxon>Trypanosoma</taxon>
        <taxon>Herpetosoma</taxon>
    </lineage>
</organism>
<dbReference type="GeneID" id="40334354"/>
<evidence type="ECO:0000256" key="1">
    <source>
        <dbReference type="SAM" id="MobiDB-lite"/>
    </source>
</evidence>
<evidence type="ECO:0000313" key="3">
    <source>
        <dbReference type="Proteomes" id="UP000283634"/>
    </source>
</evidence>
<dbReference type="EMBL" id="MKGL01000964">
    <property type="protein sequence ID" value="RNE95053.1"/>
    <property type="molecule type" value="Genomic_DNA"/>
</dbReference>
<dbReference type="AlphaFoldDB" id="A0A422MPF6"/>
<dbReference type="Proteomes" id="UP000283634">
    <property type="component" value="Unassembled WGS sequence"/>
</dbReference>
<sequence>MLLGTQRRGPPHAARGRCRLSGGPPTATFGSFYPPIAWGWLPGVETITAATARLGKTQAMPTTRWKRKCETLCFLQRAFVEFKPLCEAALPSNLTWLEGFQIFAASAIAGTSVRIFWGGVREEACLFLLEGVLPMRGNRCYLRARANGGELGRHARVLFPPTRPIRLVLLLAADGRTSISGLTLSMLLRPLT</sequence>
<accession>A0A422MPF6</accession>
<feature type="region of interest" description="Disordered" evidence="1">
    <location>
        <begin position="1"/>
        <end position="22"/>
    </location>
</feature>
<keyword evidence="3" id="KW-1185">Reference proteome</keyword>
<proteinExistence type="predicted"/>
<gene>
    <name evidence="2" type="ORF">TraAM80_10421</name>
</gene>
<comment type="caution">
    <text evidence="2">The sequence shown here is derived from an EMBL/GenBank/DDBJ whole genome shotgun (WGS) entry which is preliminary data.</text>
</comment>
<reference evidence="2 3" key="1">
    <citation type="journal article" date="2018" name="BMC Genomics">
        <title>Genomic comparison of Trypanosoma conorhini and Trypanosoma rangeli to Trypanosoma cruzi strains of high and low virulence.</title>
        <authorList>
            <person name="Bradwell K.R."/>
            <person name="Koparde V.N."/>
            <person name="Matveyev A.V."/>
            <person name="Serrano M.G."/>
            <person name="Alves J.M."/>
            <person name="Parikh H."/>
            <person name="Huang B."/>
            <person name="Lee V."/>
            <person name="Espinosa-Alvarez O."/>
            <person name="Ortiz P.A."/>
            <person name="Costa-Martins A.G."/>
            <person name="Teixeira M.M."/>
            <person name="Buck G.A."/>
        </authorList>
    </citation>
    <scope>NUCLEOTIDE SEQUENCE [LARGE SCALE GENOMIC DNA]</scope>
    <source>
        <strain evidence="2 3">AM80</strain>
    </source>
</reference>
<dbReference type="RefSeq" id="XP_029233105.1">
    <property type="nucleotide sequence ID" value="XM_029387039.1"/>
</dbReference>
<evidence type="ECO:0000313" key="2">
    <source>
        <dbReference type="EMBL" id="RNE95053.1"/>
    </source>
</evidence>
<protein>
    <submittedName>
        <fullName evidence="2">Uncharacterized protein</fullName>
    </submittedName>
</protein>
<name>A0A422MPF6_TRYRA</name>